<dbReference type="GO" id="GO:0047134">
    <property type="term" value="F:protein-disulfide reductase [NAD(P)H] activity"/>
    <property type="evidence" value="ECO:0007669"/>
    <property type="project" value="UniProtKB-EC"/>
</dbReference>
<keyword evidence="5 6" id="KW-0472">Membrane</keyword>
<dbReference type="GO" id="GO:0045454">
    <property type="term" value="P:cell redox homeostasis"/>
    <property type="evidence" value="ECO:0007669"/>
    <property type="project" value="TreeGrafter"/>
</dbReference>
<keyword evidence="3" id="KW-0201">Cytochrome c-type biogenesis</keyword>
<dbReference type="PANTHER" id="PTHR32234">
    <property type="entry name" value="THIOL:DISULFIDE INTERCHANGE PROTEIN DSBD"/>
    <property type="match status" value="1"/>
</dbReference>
<dbReference type="Pfam" id="PF02683">
    <property type="entry name" value="DsbD_TM"/>
    <property type="match status" value="1"/>
</dbReference>
<evidence type="ECO:0000256" key="4">
    <source>
        <dbReference type="ARBA" id="ARBA00022989"/>
    </source>
</evidence>
<sequence length="697" mass="73189">MKRLFATVLVALAALVAPTAAQLPGAQRNVEAGLHSSRAAVAPGERFTIVLRETIREGWHTYWRNPGDSGEASQLTWTTPAGWAVGEIQWPTPEGIPFATLVNYGYEGEVLFPIEVTAPANARPGTDATFSADLYVLVCADICIPEESTVTLSVPVAAQGRDDPQWAPRVAAAVAALPRAEGLTATIARSGRLSVALPNATDFRNPRFFPFSRDVMEAAAAQRPRVGPAGVSFTLAPGVNDDFGTVPLEGLIAFEMADGTRRGIEILAAPGEPIANTDAEAATFSDDYPLLDLEGAPELVAPALSAVALIATLGLAFLGGLILNIMPCVLPVLSVKALAFAGGGHASEARRQGVFYFVGVMVTFMALAGLLIALRAGGEAVGWGFQLQAPWVTSGLALLFFVIGLNLLGVFEFGASLQNAGEGLTRRGGDMGAFFTGALAVIAATPCTAPFMAGAIGAALTQPAGVTLLIFAALALGFALPLTLLHFAPALQRLIPKPGLWMERAKQVLAFPMFAAAIWLAWVLAEQAGAVGVQSLLNIAAAVAFVLFVARWGRVWLIVGLIVLAGTVAVSWRPIVGMQREAALVSEPWSPARVAALRAEGRPVFVNFTAAWCITCKANELSSMQNRRVAQAFAEADVAYLEADWTNRDDEIAAALAEHGRAGVPLYLFYPPGGDVQVLPQVLSEALLIETVSGDAP</sequence>
<gene>
    <name evidence="10" type="primary">dsbD</name>
    <name evidence="10" type="ORF">DSM104635_01095</name>
</gene>
<keyword evidence="4 6" id="KW-1133">Transmembrane helix</keyword>
<dbReference type="SUPFAM" id="SSF52833">
    <property type="entry name" value="Thioredoxin-like"/>
    <property type="match status" value="1"/>
</dbReference>
<keyword evidence="11" id="KW-1185">Reference proteome</keyword>
<feature type="transmembrane region" description="Helical" evidence="6">
    <location>
        <begin position="555"/>
        <end position="572"/>
    </location>
</feature>
<feature type="transmembrane region" description="Helical" evidence="6">
    <location>
        <begin position="531"/>
        <end position="550"/>
    </location>
</feature>
<feature type="transmembrane region" description="Helical" evidence="6">
    <location>
        <begin position="306"/>
        <end position="333"/>
    </location>
</feature>
<proteinExistence type="predicted"/>
<evidence type="ECO:0000259" key="9">
    <source>
        <dbReference type="Pfam" id="PF11412"/>
    </source>
</evidence>
<dbReference type="Gene3D" id="3.40.30.10">
    <property type="entry name" value="Glutaredoxin"/>
    <property type="match status" value="1"/>
</dbReference>
<dbReference type="Pfam" id="PF13899">
    <property type="entry name" value="Thioredoxin_7"/>
    <property type="match status" value="1"/>
</dbReference>
<dbReference type="GO" id="GO:0016020">
    <property type="term" value="C:membrane"/>
    <property type="evidence" value="ECO:0007669"/>
    <property type="project" value="UniProtKB-SubCell"/>
</dbReference>
<feature type="chain" id="PRO_5026014350" evidence="7">
    <location>
        <begin position="22"/>
        <end position="697"/>
    </location>
</feature>
<feature type="transmembrane region" description="Helical" evidence="6">
    <location>
        <begin position="466"/>
        <end position="487"/>
    </location>
</feature>
<comment type="subcellular location">
    <subcellularLocation>
        <location evidence="1">Membrane</location>
        <topology evidence="1">Multi-pass membrane protein</topology>
    </subcellularLocation>
</comment>
<dbReference type="InterPro" id="IPR003834">
    <property type="entry name" value="Cyt_c_assmbl_TM_dom"/>
</dbReference>
<dbReference type="KEGG" id="tsv:DSM104635_01095"/>
<dbReference type="InterPro" id="IPR035671">
    <property type="entry name" value="DsbD_gamma"/>
</dbReference>
<keyword evidence="7" id="KW-0732">Signal</keyword>
<feature type="signal peptide" evidence="7">
    <location>
        <begin position="1"/>
        <end position="21"/>
    </location>
</feature>
<dbReference type="EMBL" id="CP047045">
    <property type="protein sequence ID" value="QGZ94279.1"/>
    <property type="molecule type" value="Genomic_DNA"/>
</dbReference>
<evidence type="ECO:0000256" key="5">
    <source>
        <dbReference type="ARBA" id="ARBA00023136"/>
    </source>
</evidence>
<dbReference type="Proteomes" id="UP000431269">
    <property type="component" value="Chromosome"/>
</dbReference>
<evidence type="ECO:0000259" key="8">
    <source>
        <dbReference type="Pfam" id="PF02683"/>
    </source>
</evidence>
<accession>A0A6I6MIF0</accession>
<feature type="transmembrane region" description="Helical" evidence="6">
    <location>
        <begin position="354"/>
        <end position="377"/>
    </location>
</feature>
<evidence type="ECO:0000256" key="2">
    <source>
        <dbReference type="ARBA" id="ARBA00022692"/>
    </source>
</evidence>
<evidence type="ECO:0000256" key="7">
    <source>
        <dbReference type="SAM" id="SignalP"/>
    </source>
</evidence>
<keyword evidence="2 6" id="KW-0812">Transmembrane</keyword>
<evidence type="ECO:0000256" key="3">
    <source>
        <dbReference type="ARBA" id="ARBA00022748"/>
    </source>
</evidence>
<dbReference type="InterPro" id="IPR028250">
    <property type="entry name" value="DsbDN"/>
</dbReference>
<feature type="transmembrane region" description="Helical" evidence="6">
    <location>
        <begin position="389"/>
        <end position="411"/>
    </location>
</feature>
<feature type="transmembrane region" description="Helical" evidence="6">
    <location>
        <begin position="432"/>
        <end position="460"/>
    </location>
</feature>
<dbReference type="RefSeq" id="WP_158765228.1">
    <property type="nucleotide sequence ID" value="NZ_CP047045.1"/>
</dbReference>
<feature type="domain" description="Cytochrome C biogenesis protein transmembrane" evidence="8">
    <location>
        <begin position="311"/>
        <end position="521"/>
    </location>
</feature>
<dbReference type="InterPro" id="IPR036249">
    <property type="entry name" value="Thioredoxin-like_sf"/>
</dbReference>
<feature type="domain" description="Thiol:disulfide interchange protein DsbD N-terminal" evidence="9">
    <location>
        <begin position="41"/>
        <end position="152"/>
    </location>
</feature>
<name>A0A6I6MIF0_9CAUL</name>
<dbReference type="CDD" id="cd02953">
    <property type="entry name" value="DsbDgamma"/>
    <property type="match status" value="1"/>
</dbReference>
<evidence type="ECO:0000256" key="1">
    <source>
        <dbReference type="ARBA" id="ARBA00004141"/>
    </source>
</evidence>
<feature type="transmembrane region" description="Helical" evidence="6">
    <location>
        <begin position="508"/>
        <end position="525"/>
    </location>
</feature>
<evidence type="ECO:0000256" key="6">
    <source>
        <dbReference type="SAM" id="Phobius"/>
    </source>
</evidence>
<reference evidence="11" key="1">
    <citation type="submission" date="2019-12" db="EMBL/GenBank/DDBJ databases">
        <title>Complete genome of Terracaulis silvestris 0127_4.</title>
        <authorList>
            <person name="Vieira S."/>
            <person name="Riedel T."/>
            <person name="Sproer C."/>
            <person name="Pascual J."/>
            <person name="Boedeker C."/>
            <person name="Overmann J."/>
        </authorList>
    </citation>
    <scope>NUCLEOTIDE SEQUENCE [LARGE SCALE GENOMIC DNA]</scope>
    <source>
        <strain evidence="11">0127_4</strain>
    </source>
</reference>
<organism evidence="10 11">
    <name type="scientific">Terricaulis silvestris</name>
    <dbReference type="NCBI Taxonomy" id="2686094"/>
    <lineage>
        <taxon>Bacteria</taxon>
        <taxon>Pseudomonadati</taxon>
        <taxon>Pseudomonadota</taxon>
        <taxon>Alphaproteobacteria</taxon>
        <taxon>Caulobacterales</taxon>
        <taxon>Caulobacteraceae</taxon>
        <taxon>Terricaulis</taxon>
    </lineage>
</organism>
<dbReference type="GO" id="GO:0017004">
    <property type="term" value="P:cytochrome complex assembly"/>
    <property type="evidence" value="ECO:0007669"/>
    <property type="project" value="UniProtKB-KW"/>
</dbReference>
<evidence type="ECO:0000313" key="11">
    <source>
        <dbReference type="Proteomes" id="UP000431269"/>
    </source>
</evidence>
<dbReference type="AlphaFoldDB" id="A0A6I6MIF0"/>
<dbReference type="EC" id="1.8.1.8" evidence="10"/>
<protein>
    <submittedName>
        <fullName evidence="10">Thiol:disulfide interchange protein DsbD</fullName>
        <ecNumber evidence="10">1.8.1.8</ecNumber>
    </submittedName>
</protein>
<dbReference type="PANTHER" id="PTHR32234:SF3">
    <property type="entry name" value="SUPPRESSION OF COPPER SENSITIVITY PROTEIN"/>
    <property type="match status" value="1"/>
</dbReference>
<dbReference type="Pfam" id="PF11412">
    <property type="entry name" value="DsbD_N"/>
    <property type="match status" value="1"/>
</dbReference>
<evidence type="ECO:0000313" key="10">
    <source>
        <dbReference type="EMBL" id="QGZ94279.1"/>
    </source>
</evidence>
<keyword evidence="10" id="KW-0560">Oxidoreductase</keyword>